<reference evidence="12" key="1">
    <citation type="submission" date="2025-08" db="UniProtKB">
        <authorList>
            <consortium name="RefSeq"/>
        </authorList>
    </citation>
    <scope>IDENTIFICATION</scope>
    <source>
        <strain evidence="12">11010-0011.00</strain>
        <tissue evidence="12">Whole body</tissue>
    </source>
</reference>
<evidence type="ECO:0000256" key="6">
    <source>
        <dbReference type="ARBA" id="ARBA00058797"/>
    </source>
</evidence>
<gene>
    <name evidence="12" type="primary">LOC115631370</name>
</gene>
<comment type="catalytic activity">
    <reaction evidence="4">
        <text>juvenile hormone III carboxylate + S-adenosyl-L-methionine = juvenile hormone III + S-adenosyl-L-homocysteine</text>
        <dbReference type="Rhea" id="RHEA:43720"/>
        <dbReference type="ChEBI" id="CHEBI:27493"/>
        <dbReference type="ChEBI" id="CHEBI:57856"/>
        <dbReference type="ChEBI" id="CHEBI:59789"/>
        <dbReference type="ChEBI" id="CHEBI:83274"/>
        <dbReference type="EC" id="2.1.1.325"/>
    </reaction>
</comment>
<evidence type="ECO:0000256" key="4">
    <source>
        <dbReference type="ARBA" id="ARBA00050595"/>
    </source>
</evidence>
<dbReference type="EC" id="2.1.1.325" evidence="7"/>
<dbReference type="CDD" id="cd02440">
    <property type="entry name" value="AdoMet_MTases"/>
    <property type="match status" value="1"/>
</dbReference>
<keyword evidence="11" id="KW-1185">Reference proteome</keyword>
<dbReference type="Proteomes" id="UP000504634">
    <property type="component" value="Unplaced"/>
</dbReference>
<dbReference type="PANTHER" id="PTHR43861">
    <property type="entry name" value="TRANS-ACONITATE 2-METHYLTRANSFERASE-RELATED"/>
    <property type="match status" value="1"/>
</dbReference>
<dbReference type="CTD" id="34977"/>
<proteinExistence type="inferred from homology"/>
<evidence type="ECO:0000256" key="5">
    <source>
        <dbReference type="ARBA" id="ARBA00051694"/>
    </source>
</evidence>
<dbReference type="PANTHER" id="PTHR43861:SF1">
    <property type="entry name" value="TRANS-ACONITATE 2-METHYLTRANSFERASE"/>
    <property type="match status" value="1"/>
</dbReference>
<accession>A0A6J2U5V8</accession>
<protein>
    <recommendedName>
        <fullName evidence="8">Juvenile hormone acid O-methyltransferase</fullName>
        <ecNumber evidence="7">2.1.1.325</ecNumber>
    </recommendedName>
    <alternativeName>
        <fullName evidence="9">Juvenile hormone acid methyltransferase</fullName>
    </alternativeName>
</protein>
<dbReference type="Pfam" id="PF08242">
    <property type="entry name" value="Methyltransf_12"/>
    <property type="match status" value="1"/>
</dbReference>
<keyword evidence="3" id="KW-0808">Transferase</keyword>
<dbReference type="SUPFAM" id="SSF53335">
    <property type="entry name" value="S-adenosyl-L-methionine-dependent methyltransferases"/>
    <property type="match status" value="1"/>
</dbReference>
<dbReference type="GO" id="GO:0019010">
    <property type="term" value="F:farnesoic acid O-methyltransferase activity"/>
    <property type="evidence" value="ECO:0007669"/>
    <property type="project" value="UniProtKB-EC"/>
</dbReference>
<dbReference type="GO" id="GO:0006718">
    <property type="term" value="P:juvenile hormone biosynthetic process"/>
    <property type="evidence" value="ECO:0007669"/>
    <property type="project" value="UniProtKB-ARBA"/>
</dbReference>
<comment type="function">
    <text evidence="6">O-methyltransferase that transfers a methyl group from S-adenosyl-L-methionine (SAM) to the carboxyl group of juvenile hormone acids to produce active juvenile hormones in the corpora allata, the last step during juvenile hormone biosynthesis. Also able to methylate farnesoate to methyl farnesoate.</text>
</comment>
<dbReference type="AlphaFoldDB" id="A0A6J2U5V8"/>
<evidence type="ECO:0000256" key="1">
    <source>
        <dbReference type="ARBA" id="ARBA00008361"/>
    </source>
</evidence>
<evidence type="ECO:0000313" key="11">
    <source>
        <dbReference type="Proteomes" id="UP000504634"/>
    </source>
</evidence>
<dbReference type="InterPro" id="IPR013217">
    <property type="entry name" value="Methyltransf_12"/>
</dbReference>
<evidence type="ECO:0000256" key="7">
    <source>
        <dbReference type="ARBA" id="ARBA00066747"/>
    </source>
</evidence>
<dbReference type="OrthoDB" id="8300214at2759"/>
<dbReference type="Gene3D" id="3.40.50.150">
    <property type="entry name" value="Vaccinia Virus protein VP39"/>
    <property type="match status" value="1"/>
</dbReference>
<name>A0A6J2U5V8_DROLE</name>
<comment type="similarity">
    <text evidence="1">Belongs to the methyltransferase superfamily.</text>
</comment>
<dbReference type="InterPro" id="IPR029063">
    <property type="entry name" value="SAM-dependent_MTases_sf"/>
</dbReference>
<dbReference type="FunFam" id="3.40.50.150:FF:000539">
    <property type="entry name" value="juvenile hormone acid O-methyltransferase"/>
    <property type="match status" value="1"/>
</dbReference>
<evidence type="ECO:0000313" key="12">
    <source>
        <dbReference type="RefSeq" id="XP_030383951.1"/>
    </source>
</evidence>
<feature type="domain" description="Methyltransferase type 12" evidence="10">
    <location>
        <begin position="40"/>
        <end position="139"/>
    </location>
</feature>
<evidence type="ECO:0000259" key="10">
    <source>
        <dbReference type="Pfam" id="PF08242"/>
    </source>
</evidence>
<evidence type="ECO:0000256" key="8">
    <source>
        <dbReference type="ARBA" id="ARBA00072312"/>
    </source>
</evidence>
<dbReference type="RefSeq" id="XP_030383951.1">
    <property type="nucleotide sequence ID" value="XM_030528091.1"/>
</dbReference>
<evidence type="ECO:0000256" key="3">
    <source>
        <dbReference type="ARBA" id="ARBA00022679"/>
    </source>
</evidence>
<evidence type="ECO:0000256" key="9">
    <source>
        <dbReference type="ARBA" id="ARBA00079812"/>
    </source>
</evidence>
<organism evidence="11 12">
    <name type="scientific">Drosophila lebanonensis</name>
    <name type="common">Fruit fly</name>
    <name type="synonym">Scaptodrosophila lebanonensis</name>
    <dbReference type="NCBI Taxonomy" id="7225"/>
    <lineage>
        <taxon>Eukaryota</taxon>
        <taxon>Metazoa</taxon>
        <taxon>Ecdysozoa</taxon>
        <taxon>Arthropoda</taxon>
        <taxon>Hexapoda</taxon>
        <taxon>Insecta</taxon>
        <taxon>Pterygota</taxon>
        <taxon>Neoptera</taxon>
        <taxon>Endopterygota</taxon>
        <taxon>Diptera</taxon>
        <taxon>Brachycera</taxon>
        <taxon>Muscomorpha</taxon>
        <taxon>Ephydroidea</taxon>
        <taxon>Drosophilidae</taxon>
        <taxon>Scaptodrosophila</taxon>
    </lineage>
</organism>
<keyword evidence="2" id="KW-0489">Methyltransferase</keyword>
<dbReference type="GO" id="GO:0032259">
    <property type="term" value="P:methylation"/>
    <property type="evidence" value="ECO:0007669"/>
    <property type="project" value="UniProtKB-KW"/>
</dbReference>
<dbReference type="GeneID" id="115631370"/>
<evidence type="ECO:0000256" key="2">
    <source>
        <dbReference type="ARBA" id="ARBA00022603"/>
    </source>
</evidence>
<comment type="catalytic activity">
    <reaction evidence="5">
        <text>(2E,6E)-farnesoate + S-adenosyl-L-methionine = methyl (2E,6E)-farnesoate + S-adenosyl-L-homocysteine</text>
        <dbReference type="Rhea" id="RHEA:43700"/>
        <dbReference type="ChEBI" id="CHEBI:57856"/>
        <dbReference type="ChEBI" id="CHEBI:59789"/>
        <dbReference type="ChEBI" id="CHEBI:80535"/>
        <dbReference type="ChEBI" id="CHEBI:83276"/>
        <dbReference type="EC" id="2.1.1.325"/>
    </reaction>
</comment>
<sequence>MNQASLYQRANQVQRHDAKLILEQYASVLQWRTDGQDKLIDVGSGSGNVLMDFVHPLLPKSFGQLVGTDISSKMVGYANKCYGKKFERTHFQVLDIGCEELPQRLEGQFDHVTSFYCLHWVQNLRVALQNIYRLLRHEGGDCLLVFLASNPVYEVYKVLACSAKWARYMRDVDQFISPLHYSKDPSAEFSRLLGEAGFVQYNVEVRNEVYVYEGVRNLKDNVKAICPFLERMPESLHEEFLDDFIAVVVSMNLQQQPLVVDDAAQAPQNVERFISPYKLVVAYARKSPDFVGSVLCEVPRQQAHKGVD</sequence>